<evidence type="ECO:0000313" key="2">
    <source>
        <dbReference type="EMBL" id="MFD1307801.1"/>
    </source>
</evidence>
<gene>
    <name evidence="2" type="ORF">ACFQ5X_18325</name>
</gene>
<dbReference type="Gene3D" id="1.10.287.1080">
    <property type="entry name" value="MazG-like"/>
    <property type="match status" value="1"/>
</dbReference>
<reference evidence="3" key="1">
    <citation type="journal article" date="2019" name="Int. J. Syst. Evol. Microbiol.">
        <title>The Global Catalogue of Microorganisms (GCM) 10K type strain sequencing project: providing services to taxonomists for standard genome sequencing and annotation.</title>
        <authorList>
            <consortium name="The Broad Institute Genomics Platform"/>
            <consortium name="The Broad Institute Genome Sequencing Center for Infectious Disease"/>
            <person name="Wu L."/>
            <person name="Ma J."/>
        </authorList>
    </citation>
    <scope>NUCLEOTIDE SEQUENCE [LARGE SCALE GENOMIC DNA]</scope>
    <source>
        <strain evidence="3">CGMCC 4.7020</strain>
    </source>
</reference>
<dbReference type="CDD" id="cd11533">
    <property type="entry name" value="NTP-PPase_Af0060_like"/>
    <property type="match status" value="1"/>
</dbReference>
<sequence length="136" mass="15081">MADEDVWDAIDRLHDWLDAGRTREVRAHDDRTNDGRTHDDRTRANDGRANDGREELLLRILKLSEEVGEVARAVIGATGQNPRKGTTHTWDDVRSELCDVVITGLVALRTLAPDAREVFTAHLAGVTDRSLGTGRS</sequence>
<dbReference type="RefSeq" id="WP_381232552.1">
    <property type="nucleotide sequence ID" value="NZ_JBHSKH010000001.1"/>
</dbReference>
<proteinExistence type="predicted"/>
<dbReference type="SUPFAM" id="SSF101386">
    <property type="entry name" value="all-alpha NTP pyrophosphatases"/>
    <property type="match status" value="1"/>
</dbReference>
<dbReference type="Proteomes" id="UP001597058">
    <property type="component" value="Unassembled WGS sequence"/>
</dbReference>
<dbReference type="EMBL" id="JBHTMM010000021">
    <property type="protein sequence ID" value="MFD1307801.1"/>
    <property type="molecule type" value="Genomic_DNA"/>
</dbReference>
<feature type="region of interest" description="Disordered" evidence="1">
    <location>
        <begin position="27"/>
        <end position="49"/>
    </location>
</feature>
<evidence type="ECO:0000256" key="1">
    <source>
        <dbReference type="SAM" id="MobiDB-lite"/>
    </source>
</evidence>
<evidence type="ECO:0000313" key="3">
    <source>
        <dbReference type="Proteomes" id="UP001597058"/>
    </source>
</evidence>
<dbReference type="InterPro" id="IPR044548">
    <property type="entry name" value="AF0060_NTP-PPase_MazG-like"/>
</dbReference>
<keyword evidence="3" id="KW-1185">Reference proteome</keyword>
<protein>
    <submittedName>
        <fullName evidence="2">MazG-like family protein</fullName>
    </submittedName>
</protein>
<organism evidence="2 3">
    <name type="scientific">Streptomyces kaempferi</name>
    <dbReference type="NCBI Taxonomy" id="333725"/>
    <lineage>
        <taxon>Bacteria</taxon>
        <taxon>Bacillati</taxon>
        <taxon>Actinomycetota</taxon>
        <taxon>Actinomycetes</taxon>
        <taxon>Kitasatosporales</taxon>
        <taxon>Streptomycetaceae</taxon>
        <taxon>Streptomyces</taxon>
    </lineage>
</organism>
<name>A0ABW3XFA6_9ACTN</name>
<accession>A0ABW3XFA6</accession>
<comment type="caution">
    <text evidence="2">The sequence shown here is derived from an EMBL/GenBank/DDBJ whole genome shotgun (WGS) entry which is preliminary data.</text>
</comment>